<dbReference type="EMBL" id="AGUD01000305">
    <property type="protein sequence ID" value="EHN09045.1"/>
    <property type="molecule type" value="Genomic_DNA"/>
</dbReference>
<dbReference type="RefSeq" id="WP_007578781.1">
    <property type="nucleotide sequence ID" value="NZ_AGUD01000305.1"/>
</dbReference>
<feature type="domain" description="Cupin type-2" evidence="3">
    <location>
        <begin position="35"/>
        <end position="100"/>
    </location>
</feature>
<dbReference type="GO" id="GO:0046872">
    <property type="term" value="F:metal ion binding"/>
    <property type="evidence" value="ECO:0007669"/>
    <property type="project" value="UniProtKB-KW"/>
</dbReference>
<keyword evidence="5" id="KW-1185">Reference proteome</keyword>
<dbReference type="Proteomes" id="UP000005143">
    <property type="component" value="Unassembled WGS sequence"/>
</dbReference>
<dbReference type="PANTHER" id="PTHR35848">
    <property type="entry name" value="OXALATE-BINDING PROTEIN"/>
    <property type="match status" value="1"/>
</dbReference>
<gene>
    <name evidence="4" type="ORF">PAI11_41100</name>
</gene>
<proteinExistence type="predicted"/>
<comment type="caution">
    <text evidence="4">The sequence shown here is derived from an EMBL/GenBank/DDBJ whole genome shotgun (WGS) entry which is preliminary data.</text>
</comment>
<keyword evidence="1" id="KW-0479">Metal-binding</keyword>
<reference evidence="4 5" key="1">
    <citation type="journal article" date="2013" name="Biodegradation">
        <title>Quantitative proteomic analysis of ibuprofen-degrading Patulibacter sp. strain I11.</title>
        <authorList>
            <person name="Almeida B."/>
            <person name="Kjeldal H."/>
            <person name="Lolas I."/>
            <person name="Knudsen A.D."/>
            <person name="Carvalho G."/>
            <person name="Nielsen K.L."/>
            <person name="Barreto Crespo M.T."/>
            <person name="Stensballe A."/>
            <person name="Nielsen J.L."/>
        </authorList>
    </citation>
    <scope>NUCLEOTIDE SEQUENCE [LARGE SCALE GENOMIC DNA]</scope>
    <source>
        <strain evidence="4 5">I11</strain>
    </source>
</reference>
<dbReference type="OrthoDB" id="5243884at2"/>
<dbReference type="InterPro" id="IPR014710">
    <property type="entry name" value="RmlC-like_jellyroll"/>
</dbReference>
<protein>
    <recommendedName>
        <fullName evidence="3">Cupin type-2 domain-containing protein</fullName>
    </recommendedName>
</protein>
<evidence type="ECO:0000313" key="5">
    <source>
        <dbReference type="Proteomes" id="UP000005143"/>
    </source>
</evidence>
<dbReference type="InterPro" id="IPR013096">
    <property type="entry name" value="Cupin_2"/>
</dbReference>
<accession>H0EB81</accession>
<evidence type="ECO:0000313" key="4">
    <source>
        <dbReference type="EMBL" id="EHN09045.1"/>
    </source>
</evidence>
<dbReference type="InterPro" id="IPR011051">
    <property type="entry name" value="RmlC_Cupin_sf"/>
</dbReference>
<evidence type="ECO:0000256" key="1">
    <source>
        <dbReference type="ARBA" id="ARBA00022723"/>
    </source>
</evidence>
<dbReference type="InterPro" id="IPR051610">
    <property type="entry name" value="GPI/OXD"/>
</dbReference>
<feature type="region of interest" description="Disordered" evidence="2">
    <location>
        <begin position="102"/>
        <end position="144"/>
    </location>
</feature>
<organism evidence="4 5">
    <name type="scientific">Patulibacter medicamentivorans</name>
    <dbReference type="NCBI Taxonomy" id="1097667"/>
    <lineage>
        <taxon>Bacteria</taxon>
        <taxon>Bacillati</taxon>
        <taxon>Actinomycetota</taxon>
        <taxon>Thermoleophilia</taxon>
        <taxon>Solirubrobacterales</taxon>
        <taxon>Patulibacteraceae</taxon>
        <taxon>Patulibacter</taxon>
    </lineage>
</organism>
<evidence type="ECO:0000256" key="2">
    <source>
        <dbReference type="SAM" id="MobiDB-lite"/>
    </source>
</evidence>
<dbReference type="Pfam" id="PF07883">
    <property type="entry name" value="Cupin_2"/>
    <property type="match status" value="1"/>
</dbReference>
<name>H0EB81_9ACTN</name>
<evidence type="ECO:0000259" key="3">
    <source>
        <dbReference type="Pfam" id="PF07883"/>
    </source>
</evidence>
<dbReference type="Gene3D" id="2.60.120.10">
    <property type="entry name" value="Jelly Rolls"/>
    <property type="match status" value="1"/>
</dbReference>
<dbReference type="SUPFAM" id="SSF51182">
    <property type="entry name" value="RmlC-like cupins"/>
    <property type="match status" value="1"/>
</dbReference>
<dbReference type="AlphaFoldDB" id="H0EB81"/>
<sequence>METGIATTRLRPESDERFVPLRRELGVTTFGLNQMVLLPGQRGRIHRHAHQEEVYLVLEGRLSLIVEGDEQLVGPGELVRVAPELRRQLANRGPERVLLVALGGSQEHQGRDGEAFPSWEATESAPPQETPLPGDLPPEELRDG</sequence>
<dbReference type="PANTHER" id="PTHR35848:SF9">
    <property type="entry name" value="SLL1358 PROTEIN"/>
    <property type="match status" value="1"/>
</dbReference>